<feature type="transmembrane region" description="Helical" evidence="6">
    <location>
        <begin position="31"/>
        <end position="54"/>
    </location>
</feature>
<feature type="transmembrane region" description="Helical" evidence="6">
    <location>
        <begin position="248"/>
        <end position="267"/>
    </location>
</feature>
<evidence type="ECO:0000256" key="6">
    <source>
        <dbReference type="SAM" id="Phobius"/>
    </source>
</evidence>
<feature type="transmembrane region" description="Helical" evidence="6">
    <location>
        <begin position="74"/>
        <end position="91"/>
    </location>
</feature>
<evidence type="ECO:0000256" key="1">
    <source>
        <dbReference type="ARBA" id="ARBA00004141"/>
    </source>
</evidence>
<dbReference type="CDD" id="cd00637">
    <property type="entry name" value="7tm_classA_rhodopsin-like"/>
    <property type="match status" value="1"/>
</dbReference>
<dbReference type="PROSITE" id="PS50262">
    <property type="entry name" value="G_PROTEIN_RECEP_F1_2"/>
    <property type="match status" value="1"/>
</dbReference>
<evidence type="ECO:0000256" key="4">
    <source>
        <dbReference type="ARBA" id="ARBA00023136"/>
    </source>
</evidence>
<organism evidence="8 9">
    <name type="scientific">Mya arenaria</name>
    <name type="common">Soft-shell clam</name>
    <dbReference type="NCBI Taxonomy" id="6604"/>
    <lineage>
        <taxon>Eukaryota</taxon>
        <taxon>Metazoa</taxon>
        <taxon>Spiralia</taxon>
        <taxon>Lophotrochozoa</taxon>
        <taxon>Mollusca</taxon>
        <taxon>Bivalvia</taxon>
        <taxon>Autobranchia</taxon>
        <taxon>Heteroconchia</taxon>
        <taxon>Euheterodonta</taxon>
        <taxon>Imparidentia</taxon>
        <taxon>Neoheterodontei</taxon>
        <taxon>Myida</taxon>
        <taxon>Myoidea</taxon>
        <taxon>Myidae</taxon>
        <taxon>Mya</taxon>
    </lineage>
</organism>
<evidence type="ECO:0000313" key="8">
    <source>
        <dbReference type="EMBL" id="WAR17487.1"/>
    </source>
</evidence>
<protein>
    <recommendedName>
        <fullName evidence="7">G-protein coupled receptors family 1 profile domain-containing protein</fullName>
    </recommendedName>
</protein>
<keyword evidence="9" id="KW-1185">Reference proteome</keyword>
<keyword evidence="4 6" id="KW-0472">Membrane</keyword>
<accession>A0ABY7F8Y7</accession>
<feature type="region of interest" description="Disordered" evidence="5">
    <location>
        <begin position="325"/>
        <end position="346"/>
    </location>
</feature>
<dbReference type="Gene3D" id="1.20.1070.10">
    <property type="entry name" value="Rhodopsin 7-helix transmembrane proteins"/>
    <property type="match status" value="1"/>
</dbReference>
<feature type="transmembrane region" description="Helical" evidence="6">
    <location>
        <begin position="279"/>
        <end position="300"/>
    </location>
</feature>
<feature type="domain" description="G-protein coupled receptors family 1 profile" evidence="7">
    <location>
        <begin position="46"/>
        <end position="299"/>
    </location>
</feature>
<dbReference type="Proteomes" id="UP001164746">
    <property type="component" value="Chromosome 10"/>
</dbReference>
<keyword evidence="2 6" id="KW-0812">Transmembrane</keyword>
<feature type="transmembrane region" description="Helical" evidence="6">
    <location>
        <begin position="194"/>
        <end position="216"/>
    </location>
</feature>
<comment type="subcellular location">
    <subcellularLocation>
        <location evidence="1">Membrane</location>
        <topology evidence="1">Multi-pass membrane protein</topology>
    </subcellularLocation>
</comment>
<name>A0ABY7F8Y7_MYAAR</name>
<dbReference type="PANTHER" id="PTHR23112:SF0">
    <property type="entry name" value="TRANSMEMBRANE PROTEIN 116"/>
    <property type="match status" value="1"/>
</dbReference>
<evidence type="ECO:0000256" key="3">
    <source>
        <dbReference type="ARBA" id="ARBA00022989"/>
    </source>
</evidence>
<reference evidence="8" key="1">
    <citation type="submission" date="2022-11" db="EMBL/GenBank/DDBJ databases">
        <title>Centuries of genome instability and evolution in soft-shell clam transmissible cancer (bioRxiv).</title>
        <authorList>
            <person name="Hart S.F.M."/>
            <person name="Yonemitsu M.A."/>
            <person name="Giersch R.M."/>
            <person name="Beal B.F."/>
            <person name="Arriagada G."/>
            <person name="Davis B.W."/>
            <person name="Ostrander E.A."/>
            <person name="Goff S.P."/>
            <person name="Metzger M.J."/>
        </authorList>
    </citation>
    <scope>NUCLEOTIDE SEQUENCE</scope>
    <source>
        <strain evidence="8">MELC-2E11</strain>
        <tissue evidence="8">Siphon/mantle</tissue>
    </source>
</reference>
<dbReference type="EMBL" id="CP111021">
    <property type="protein sequence ID" value="WAR17487.1"/>
    <property type="molecule type" value="Genomic_DNA"/>
</dbReference>
<keyword evidence="3 6" id="KW-1133">Transmembrane helix</keyword>
<dbReference type="InterPro" id="IPR017452">
    <property type="entry name" value="GPCR_Rhodpsn_7TM"/>
</dbReference>
<gene>
    <name evidence="8" type="ORF">MAR_032081</name>
</gene>
<sequence>MASNNTTEQSAFMFRDGYDIPVYGLANGKFYYVHIPAIVCIAVSLSCALAAITLSFRRKSYRTFFSKWSKSERLVVYLSTFDALFSVSHLPDHLQIVITKDHVRPRELCTIYGFMLVVFFAAQMLIVNVVAIDAFVMMYFNKKIYFGKYDSGLLVLTFGVPFVGAVVAAVYGQFGPMGSACFYDAVKGNVANLSFTTIPLPIVMTVNITLYILTWFKIRNQVNNLKNTLGPLTRTTNAPCKAARNMSMFVLTAFVQWWSVAVFGVWALVVNNPAQIPEILHDIGVIFTNLGGIMNLIIYLKLKRTDLQRQTNELRAASSNTTIKTLSTGSNQSKDSLSDCLTNMRA</sequence>
<dbReference type="SUPFAM" id="SSF81321">
    <property type="entry name" value="Family A G protein-coupled receptor-like"/>
    <property type="match status" value="1"/>
</dbReference>
<feature type="transmembrane region" description="Helical" evidence="6">
    <location>
        <begin position="111"/>
        <end position="140"/>
    </location>
</feature>
<evidence type="ECO:0000256" key="2">
    <source>
        <dbReference type="ARBA" id="ARBA00022692"/>
    </source>
</evidence>
<feature type="transmembrane region" description="Helical" evidence="6">
    <location>
        <begin position="152"/>
        <end position="174"/>
    </location>
</feature>
<dbReference type="PANTHER" id="PTHR23112">
    <property type="entry name" value="G PROTEIN-COUPLED RECEPTOR 157-RELATED"/>
    <property type="match status" value="1"/>
</dbReference>
<evidence type="ECO:0000313" key="9">
    <source>
        <dbReference type="Proteomes" id="UP001164746"/>
    </source>
</evidence>
<evidence type="ECO:0000259" key="7">
    <source>
        <dbReference type="PROSITE" id="PS50262"/>
    </source>
</evidence>
<proteinExistence type="predicted"/>
<evidence type="ECO:0000256" key="5">
    <source>
        <dbReference type="SAM" id="MobiDB-lite"/>
    </source>
</evidence>